<accession>A0A0J7JV97</accession>
<gene>
    <name evidence="1" type="ORF">RF55_24017</name>
</gene>
<keyword evidence="2" id="KW-1185">Reference proteome</keyword>
<dbReference type="AlphaFoldDB" id="A0A0J7JV97"/>
<reference evidence="1 2" key="1">
    <citation type="submission" date="2015-04" db="EMBL/GenBank/DDBJ databases">
        <title>Lasius niger genome sequencing.</title>
        <authorList>
            <person name="Konorov E.A."/>
            <person name="Nikitin M.A."/>
            <person name="Kirill M.V."/>
            <person name="Chang P."/>
        </authorList>
    </citation>
    <scope>NUCLEOTIDE SEQUENCE [LARGE SCALE GENOMIC DNA]</scope>
    <source>
        <tissue evidence="1">Whole</tissue>
    </source>
</reference>
<proteinExistence type="predicted"/>
<evidence type="ECO:0000313" key="1">
    <source>
        <dbReference type="EMBL" id="KMQ82148.1"/>
    </source>
</evidence>
<dbReference type="EMBL" id="LBMM01027914">
    <property type="protein sequence ID" value="KMQ82148.1"/>
    <property type="molecule type" value="Genomic_DNA"/>
</dbReference>
<dbReference type="OrthoDB" id="7696997at2759"/>
<comment type="caution">
    <text evidence="1">The sequence shown here is derived from an EMBL/GenBank/DDBJ whole genome shotgun (WGS) entry which is preliminary data.</text>
</comment>
<organism evidence="1 2">
    <name type="scientific">Lasius niger</name>
    <name type="common">Black garden ant</name>
    <dbReference type="NCBI Taxonomy" id="67767"/>
    <lineage>
        <taxon>Eukaryota</taxon>
        <taxon>Metazoa</taxon>
        <taxon>Ecdysozoa</taxon>
        <taxon>Arthropoda</taxon>
        <taxon>Hexapoda</taxon>
        <taxon>Insecta</taxon>
        <taxon>Pterygota</taxon>
        <taxon>Neoptera</taxon>
        <taxon>Endopterygota</taxon>
        <taxon>Hymenoptera</taxon>
        <taxon>Apocrita</taxon>
        <taxon>Aculeata</taxon>
        <taxon>Formicoidea</taxon>
        <taxon>Formicidae</taxon>
        <taxon>Formicinae</taxon>
        <taxon>Lasius</taxon>
        <taxon>Lasius</taxon>
    </lineage>
</organism>
<protein>
    <submittedName>
        <fullName evidence="1">Uncharacterized protein</fullName>
    </submittedName>
</protein>
<evidence type="ECO:0000313" key="2">
    <source>
        <dbReference type="Proteomes" id="UP000036403"/>
    </source>
</evidence>
<dbReference type="PaxDb" id="67767-A0A0J7JV97"/>
<sequence>MEALISTQRDLHRRIARSYENLRKVRAAKLSVALVQPAMTNLESKWNKFEAQHEHLQLTFAKGLAETDYITSDYVSTVELAYLEQ</sequence>
<dbReference type="Proteomes" id="UP000036403">
    <property type="component" value="Unassembled WGS sequence"/>
</dbReference>
<name>A0A0J7JV97_LASNI</name>